<dbReference type="GO" id="GO:0003723">
    <property type="term" value="F:RNA binding"/>
    <property type="evidence" value="ECO:0007669"/>
    <property type="project" value="TreeGrafter"/>
</dbReference>
<evidence type="ECO:0000313" key="2">
    <source>
        <dbReference type="EMBL" id="GEU73174.1"/>
    </source>
</evidence>
<proteinExistence type="predicted"/>
<organism evidence="2">
    <name type="scientific">Tanacetum cinerariifolium</name>
    <name type="common">Dalmatian daisy</name>
    <name type="synonym">Chrysanthemum cinerariifolium</name>
    <dbReference type="NCBI Taxonomy" id="118510"/>
    <lineage>
        <taxon>Eukaryota</taxon>
        <taxon>Viridiplantae</taxon>
        <taxon>Streptophyta</taxon>
        <taxon>Embryophyta</taxon>
        <taxon>Tracheophyta</taxon>
        <taxon>Spermatophyta</taxon>
        <taxon>Magnoliopsida</taxon>
        <taxon>eudicotyledons</taxon>
        <taxon>Gunneridae</taxon>
        <taxon>Pentapetalae</taxon>
        <taxon>asterids</taxon>
        <taxon>campanulids</taxon>
        <taxon>Asterales</taxon>
        <taxon>Asteraceae</taxon>
        <taxon>Asteroideae</taxon>
        <taxon>Anthemideae</taxon>
        <taxon>Anthemidinae</taxon>
        <taxon>Tanacetum</taxon>
    </lineage>
</organism>
<protein>
    <submittedName>
        <fullName evidence="2">Pescadillo homolog</fullName>
    </submittedName>
</protein>
<dbReference type="GO" id="GO:0000463">
    <property type="term" value="P:maturation of LSU-rRNA from tricistronic rRNA transcript (SSU-rRNA, 5.8S rRNA, LSU-rRNA)"/>
    <property type="evidence" value="ECO:0007669"/>
    <property type="project" value="TreeGrafter"/>
</dbReference>
<comment type="caution">
    <text evidence="2">The sequence shown here is derived from an EMBL/GenBank/DDBJ whole genome shotgun (WGS) entry which is preliminary data.</text>
</comment>
<dbReference type="Pfam" id="PF06732">
    <property type="entry name" value="Pescadillo_N"/>
    <property type="match status" value="1"/>
</dbReference>
<sequence>MPLDVDYKIMLTFLEFYETLFGFLNFKLYESINLKYPPIIDPRLKALATDLYALTRYVDAKDRPSGTNDKESEHRLVQLQDQIPSNELGALMNLVVNAAFASVDEEETRSCKSLFQNKTFFWVVPWSNERLLESKELNATILWQD</sequence>
<name>A0A6L2MLG1_TANCI</name>
<dbReference type="EMBL" id="BKCJ010006636">
    <property type="protein sequence ID" value="GEU73174.1"/>
    <property type="molecule type" value="Genomic_DNA"/>
</dbReference>
<comment type="subcellular location">
    <subcellularLocation>
        <location evidence="1">Nucleus</location>
    </subcellularLocation>
</comment>
<dbReference type="PANTHER" id="PTHR12221">
    <property type="entry name" value="PESCADILLO - RELATED"/>
    <property type="match status" value="1"/>
</dbReference>
<accession>A0A6L2MLG1</accession>
<dbReference type="AlphaFoldDB" id="A0A6L2MLG1"/>
<dbReference type="PANTHER" id="PTHR12221:SF6">
    <property type="entry name" value="PESCADILLO HOMOLOG"/>
    <property type="match status" value="1"/>
</dbReference>
<dbReference type="InterPro" id="IPR010613">
    <property type="entry name" value="PES"/>
</dbReference>
<evidence type="ECO:0000256" key="1">
    <source>
        <dbReference type="ARBA" id="ARBA00004123"/>
    </source>
</evidence>
<reference evidence="2" key="1">
    <citation type="journal article" date="2019" name="Sci. Rep.">
        <title>Draft genome of Tanacetum cinerariifolium, the natural source of mosquito coil.</title>
        <authorList>
            <person name="Yamashiro T."/>
            <person name="Shiraishi A."/>
            <person name="Satake H."/>
            <person name="Nakayama K."/>
        </authorList>
    </citation>
    <scope>NUCLEOTIDE SEQUENCE</scope>
</reference>
<gene>
    <name evidence="2" type="ORF">Tci_045152</name>
</gene>
<dbReference type="GO" id="GO:0070545">
    <property type="term" value="C:PeBoW complex"/>
    <property type="evidence" value="ECO:0007669"/>
    <property type="project" value="TreeGrafter"/>
</dbReference>